<dbReference type="OrthoDB" id="26525at2759"/>
<dbReference type="InterPro" id="IPR052603">
    <property type="entry name" value="EFCB6"/>
</dbReference>
<sequence length="357" mass="40432">MNTTTQTPYTEPEYKIPGYTGHIHGLGETYKKTPIPSQVETKDPHLDSFVYTRTQLGHKSSYSTVLKDPCNDKKVFTHKAHPENIWPNLQTKAVQDSFRPPVSNIILGDTRVDPFKTSYGYDFRAPFPGHERLRSPNRNEDLAKTTQSLAAIYKSSYTRVGDKRLEKMISTMRERMETKCGNSNDNAFRIRKLFLAWDAKNTGMIHYEDLRQMCESFGMQLDDDPLLALCYVYDPQGTGYLAYMDLVKHLMHPDTFCYYVGNVDNSQKAADSAWVKTLMGMVGRKFAPVVGELVSVLRAFDEKGSGYLCRSDLLAGCAALGVVVSEKEFESMQPVLKTNSLGHIDYVHLCSLFTPRD</sequence>
<evidence type="ECO:0000259" key="1">
    <source>
        <dbReference type="PROSITE" id="PS50222"/>
    </source>
</evidence>
<comment type="caution">
    <text evidence="2">The sequence shown here is derived from an EMBL/GenBank/DDBJ whole genome shotgun (WGS) entry which is preliminary data.</text>
</comment>
<dbReference type="SUPFAM" id="SSF47473">
    <property type="entry name" value="EF-hand"/>
    <property type="match status" value="1"/>
</dbReference>
<accession>A0A250XH59</accession>
<dbReference type="PROSITE" id="PS50222">
    <property type="entry name" value="EF_HAND_2"/>
    <property type="match status" value="1"/>
</dbReference>
<dbReference type="PANTHER" id="PTHR20875:SF0">
    <property type="entry name" value="GH12158P"/>
    <property type="match status" value="1"/>
</dbReference>
<dbReference type="Gene3D" id="1.10.238.10">
    <property type="entry name" value="EF-hand"/>
    <property type="match status" value="2"/>
</dbReference>
<organism evidence="2 3">
    <name type="scientific">Chlamydomonas eustigma</name>
    <dbReference type="NCBI Taxonomy" id="1157962"/>
    <lineage>
        <taxon>Eukaryota</taxon>
        <taxon>Viridiplantae</taxon>
        <taxon>Chlorophyta</taxon>
        <taxon>core chlorophytes</taxon>
        <taxon>Chlorophyceae</taxon>
        <taxon>CS clade</taxon>
        <taxon>Chlamydomonadales</taxon>
        <taxon>Chlamydomonadaceae</taxon>
        <taxon>Chlamydomonas</taxon>
    </lineage>
</organism>
<gene>
    <name evidence="2" type="ORF">CEUSTIGMA_g9836.t1</name>
</gene>
<proteinExistence type="predicted"/>
<protein>
    <recommendedName>
        <fullName evidence="1">EF-hand domain-containing protein</fullName>
    </recommendedName>
</protein>
<keyword evidence="3" id="KW-1185">Reference proteome</keyword>
<dbReference type="STRING" id="1157962.A0A250XH59"/>
<reference evidence="2 3" key="1">
    <citation type="submission" date="2017-08" db="EMBL/GenBank/DDBJ databases">
        <title>Acidophilic green algal genome provides insights into adaptation to an acidic environment.</title>
        <authorList>
            <person name="Hirooka S."/>
            <person name="Hirose Y."/>
            <person name="Kanesaki Y."/>
            <person name="Higuchi S."/>
            <person name="Fujiwara T."/>
            <person name="Onuma R."/>
            <person name="Era A."/>
            <person name="Ohbayashi R."/>
            <person name="Uzuka A."/>
            <person name="Nozaki H."/>
            <person name="Yoshikawa H."/>
            <person name="Miyagishima S.Y."/>
        </authorList>
    </citation>
    <scope>NUCLEOTIDE SEQUENCE [LARGE SCALE GENOMIC DNA]</scope>
    <source>
        <strain evidence="2 3">NIES-2499</strain>
    </source>
</reference>
<dbReference type="InterPro" id="IPR002048">
    <property type="entry name" value="EF_hand_dom"/>
</dbReference>
<dbReference type="EMBL" id="BEGY01000080">
    <property type="protein sequence ID" value="GAX82408.1"/>
    <property type="molecule type" value="Genomic_DNA"/>
</dbReference>
<dbReference type="GO" id="GO:0005509">
    <property type="term" value="F:calcium ion binding"/>
    <property type="evidence" value="ECO:0007669"/>
    <property type="project" value="InterPro"/>
</dbReference>
<evidence type="ECO:0000313" key="3">
    <source>
        <dbReference type="Proteomes" id="UP000232323"/>
    </source>
</evidence>
<feature type="domain" description="EF-hand" evidence="1">
    <location>
        <begin position="185"/>
        <end position="220"/>
    </location>
</feature>
<evidence type="ECO:0000313" key="2">
    <source>
        <dbReference type="EMBL" id="GAX82408.1"/>
    </source>
</evidence>
<dbReference type="InterPro" id="IPR011992">
    <property type="entry name" value="EF-hand-dom_pair"/>
</dbReference>
<name>A0A250XH59_9CHLO</name>
<dbReference type="Proteomes" id="UP000232323">
    <property type="component" value="Unassembled WGS sequence"/>
</dbReference>
<dbReference type="AlphaFoldDB" id="A0A250XH59"/>
<dbReference type="PANTHER" id="PTHR20875">
    <property type="entry name" value="EF-HAND CALCIUM-BINDING DOMAIN-CONTAINING PROTEIN 6-RELATED"/>
    <property type="match status" value="1"/>
</dbReference>